<proteinExistence type="predicted"/>
<name>A0A1J7JFK7_9PEZI</name>
<dbReference type="AlphaFoldDB" id="A0A1J7JFK7"/>
<dbReference type="InParanoid" id="A0A1J7JFK7"/>
<keyword evidence="3" id="KW-1185">Reference proteome</keyword>
<feature type="transmembrane region" description="Helical" evidence="1">
    <location>
        <begin position="41"/>
        <end position="60"/>
    </location>
</feature>
<organism evidence="2 3">
    <name type="scientific">Coniochaeta ligniaria NRRL 30616</name>
    <dbReference type="NCBI Taxonomy" id="1408157"/>
    <lineage>
        <taxon>Eukaryota</taxon>
        <taxon>Fungi</taxon>
        <taxon>Dikarya</taxon>
        <taxon>Ascomycota</taxon>
        <taxon>Pezizomycotina</taxon>
        <taxon>Sordariomycetes</taxon>
        <taxon>Sordariomycetidae</taxon>
        <taxon>Coniochaetales</taxon>
        <taxon>Coniochaetaceae</taxon>
        <taxon>Coniochaeta</taxon>
    </lineage>
</organism>
<evidence type="ECO:0000313" key="3">
    <source>
        <dbReference type="Proteomes" id="UP000182658"/>
    </source>
</evidence>
<evidence type="ECO:0000313" key="2">
    <source>
        <dbReference type="EMBL" id="OIW26386.1"/>
    </source>
</evidence>
<sequence length="82" mass="9551">MDGAVDRDGNRMTIDERVCLSAYGNSRFRCVKGISRMRIEGFRILSSCVFVLSEVFLFYYRRAARIQRLDCCDKRMAASQLR</sequence>
<keyword evidence="1" id="KW-1133">Transmembrane helix</keyword>
<dbReference type="EMBL" id="KV875100">
    <property type="protein sequence ID" value="OIW26386.1"/>
    <property type="molecule type" value="Genomic_DNA"/>
</dbReference>
<evidence type="ECO:0000256" key="1">
    <source>
        <dbReference type="SAM" id="Phobius"/>
    </source>
</evidence>
<protein>
    <submittedName>
        <fullName evidence="2">Uncharacterized protein</fullName>
    </submittedName>
</protein>
<accession>A0A1J7JFK7</accession>
<reference evidence="2 3" key="1">
    <citation type="submission" date="2016-10" db="EMBL/GenBank/DDBJ databases">
        <title>Draft genome sequence of Coniochaeta ligniaria NRRL30616, a lignocellulolytic fungus for bioabatement of inhibitors in plant biomass hydrolysates.</title>
        <authorList>
            <consortium name="DOE Joint Genome Institute"/>
            <person name="Jimenez D.J."/>
            <person name="Hector R.E."/>
            <person name="Riley R."/>
            <person name="Sun H."/>
            <person name="Grigoriev I.V."/>
            <person name="Van Elsas J.D."/>
            <person name="Nichols N.N."/>
        </authorList>
    </citation>
    <scope>NUCLEOTIDE SEQUENCE [LARGE SCALE GENOMIC DNA]</scope>
    <source>
        <strain evidence="2 3">NRRL 30616</strain>
    </source>
</reference>
<dbReference type="Proteomes" id="UP000182658">
    <property type="component" value="Unassembled WGS sequence"/>
</dbReference>
<keyword evidence="1" id="KW-0812">Transmembrane</keyword>
<gene>
    <name evidence="2" type="ORF">CONLIGDRAFT_470587</name>
</gene>
<keyword evidence="1" id="KW-0472">Membrane</keyword>